<dbReference type="InterPro" id="IPR027417">
    <property type="entry name" value="P-loop_NTPase"/>
</dbReference>
<reference evidence="5 6" key="1">
    <citation type="submission" date="2018-02" db="EMBL/GenBank/DDBJ databases">
        <title>Genome sequence of the basidiomycete white-rot fungus Phlebia centrifuga.</title>
        <authorList>
            <person name="Granchi Z."/>
            <person name="Peng M."/>
            <person name="de Vries R.P."/>
            <person name="Hilden K."/>
            <person name="Makela M.R."/>
            <person name="Grigoriev I."/>
            <person name="Riley R."/>
        </authorList>
    </citation>
    <scope>NUCLEOTIDE SEQUENCE [LARGE SCALE GENOMIC DNA]</scope>
    <source>
        <strain evidence="5 6">FBCC195</strain>
    </source>
</reference>
<dbReference type="PANTHER" id="PTHR24221">
    <property type="entry name" value="ATP-BINDING CASSETTE SUB-FAMILY B"/>
    <property type="match status" value="1"/>
</dbReference>
<proteinExistence type="inferred from homology"/>
<dbReference type="PROSITE" id="PS50893">
    <property type="entry name" value="ABC_TRANSPORTER_2"/>
    <property type="match status" value="1"/>
</dbReference>
<dbReference type="AlphaFoldDB" id="A0A2R6S4W0"/>
<dbReference type="EMBL" id="MLYV02000057">
    <property type="protein sequence ID" value="PSS37318.1"/>
    <property type="molecule type" value="Genomic_DNA"/>
</dbReference>
<dbReference type="PANTHER" id="PTHR24221:SF654">
    <property type="entry name" value="ATP-BINDING CASSETTE SUB-FAMILY B MEMBER 6"/>
    <property type="match status" value="1"/>
</dbReference>
<comment type="caution">
    <text evidence="5">The sequence shown here is derived from an EMBL/GenBank/DDBJ whole genome shotgun (WGS) entry which is preliminary data.</text>
</comment>
<keyword evidence="1" id="KW-0547">Nucleotide-binding</keyword>
<evidence type="ECO:0000259" key="4">
    <source>
        <dbReference type="PROSITE" id="PS50893"/>
    </source>
</evidence>
<evidence type="ECO:0000256" key="1">
    <source>
        <dbReference type="ARBA" id="ARBA00022741"/>
    </source>
</evidence>
<dbReference type="SMART" id="SM00382">
    <property type="entry name" value="AAA"/>
    <property type="match status" value="1"/>
</dbReference>
<dbReference type="CDD" id="cd03228">
    <property type="entry name" value="ABCC_MRP_Like"/>
    <property type="match status" value="1"/>
</dbReference>
<sequence length="685" mass="75550">MSLPLKHLHSLLLEMLGPRKRSTGCRPHDTASHDVPSGSMYSAWLASRAIPSPDSAGKFLAPGGQRPMSHKNIKLALDISKRCSLQVFGLLWKLHPIRLLVMISLDLCRGIFPAFRGYSQALIINELQTMVSSGNFTCVRLCRLIATELCRLVLEGLVDSLATTNENIVQSSARFAMEYRQMEQRVRMDVPTLADPVVQDLFQESDLFVRSFSGVSSFGLLSPFDFLRALTLLSELLSHIWVLWSLTVGGTHVWLLIFSVASSILPLIFAWWSPHASYDYDDHRTAREARSAAKQEKMRSLAHSDPFRPEIILFGLAPWILQSWAKSRRVTLGLGSSQPSAEPTFAQALFSNINLTGLVTALQNIPVVLALQSSSASLGSFTLYRSSVQSSVFTARALIETSRMAFQGIFLMGAFCAAMEVQPQLQPKPEVAVRYRGSDKGLKIEARQAHLLSAILGLLIYAIRNVSFSYPGSKELALRNVSFKLEAGESLAIVGYNGSGKSTLANVLLRIVEFKSGELLINDKDIRRYKPAEYHEHVTAVFQGFTKFQGSVKENIGVGYIPEMRSPSAIDKAINLAGADHIVYSLPNGPKTILDASGCNPVSRPSDDESVRGCPERRYHGLSGGETSSLDAHAQSRIFETVEQMSRSPSGERTKTVVFITHRLSTARRADKIAMMENGCPKGYK</sequence>
<evidence type="ECO:0000313" key="6">
    <source>
        <dbReference type="Proteomes" id="UP000186601"/>
    </source>
</evidence>
<dbReference type="InterPro" id="IPR003439">
    <property type="entry name" value="ABC_transporter-like_ATP-bd"/>
</dbReference>
<keyword evidence="6" id="KW-1185">Reference proteome</keyword>
<dbReference type="InterPro" id="IPR003593">
    <property type="entry name" value="AAA+_ATPase"/>
</dbReference>
<accession>A0A2R6S4W0</accession>
<dbReference type="Proteomes" id="UP000186601">
    <property type="component" value="Unassembled WGS sequence"/>
</dbReference>
<evidence type="ECO:0000313" key="5">
    <source>
        <dbReference type="EMBL" id="PSS37318.1"/>
    </source>
</evidence>
<dbReference type="GO" id="GO:0034040">
    <property type="term" value="F:ATPase-coupled lipid transmembrane transporter activity"/>
    <property type="evidence" value="ECO:0007669"/>
    <property type="project" value="TreeGrafter"/>
</dbReference>
<dbReference type="GO" id="GO:0005524">
    <property type="term" value="F:ATP binding"/>
    <property type="evidence" value="ECO:0007669"/>
    <property type="project" value="UniProtKB-KW"/>
</dbReference>
<evidence type="ECO:0000256" key="3">
    <source>
        <dbReference type="ARBA" id="ARBA00024363"/>
    </source>
</evidence>
<dbReference type="Gene3D" id="3.40.50.300">
    <property type="entry name" value="P-loop containing nucleotide triphosphate hydrolases"/>
    <property type="match status" value="2"/>
</dbReference>
<feature type="domain" description="ABC transporter" evidence="4">
    <location>
        <begin position="461"/>
        <end position="685"/>
    </location>
</feature>
<dbReference type="GO" id="GO:0016887">
    <property type="term" value="F:ATP hydrolysis activity"/>
    <property type="evidence" value="ECO:0007669"/>
    <property type="project" value="InterPro"/>
</dbReference>
<dbReference type="InterPro" id="IPR039421">
    <property type="entry name" value="Type_1_exporter"/>
</dbReference>
<dbReference type="SUPFAM" id="SSF52540">
    <property type="entry name" value="P-loop containing nucleoside triphosphate hydrolases"/>
    <property type="match status" value="1"/>
</dbReference>
<gene>
    <name evidence="5" type="ORF">PHLCEN_2v795</name>
</gene>
<keyword evidence="2" id="KW-0067">ATP-binding</keyword>
<name>A0A2R6S4W0_9APHY</name>
<evidence type="ECO:0000256" key="2">
    <source>
        <dbReference type="ARBA" id="ARBA00022840"/>
    </source>
</evidence>
<comment type="similarity">
    <text evidence="3">Belongs to the ABC transporter superfamily. ABCB family. Heavy Metal importer (TC 3.A.1.210) subfamily.</text>
</comment>
<dbReference type="OrthoDB" id="6500128at2759"/>
<dbReference type="Pfam" id="PF00005">
    <property type="entry name" value="ABC_tran"/>
    <property type="match status" value="1"/>
</dbReference>
<protein>
    <recommendedName>
        <fullName evidence="4">ABC transporter domain-containing protein</fullName>
    </recommendedName>
</protein>
<dbReference type="STRING" id="98765.A0A2R6S4W0"/>
<organism evidence="5 6">
    <name type="scientific">Hermanssonia centrifuga</name>
    <dbReference type="NCBI Taxonomy" id="98765"/>
    <lineage>
        <taxon>Eukaryota</taxon>
        <taxon>Fungi</taxon>
        <taxon>Dikarya</taxon>
        <taxon>Basidiomycota</taxon>
        <taxon>Agaricomycotina</taxon>
        <taxon>Agaricomycetes</taxon>
        <taxon>Polyporales</taxon>
        <taxon>Meruliaceae</taxon>
        <taxon>Hermanssonia</taxon>
    </lineage>
</organism>